<keyword evidence="3" id="KW-1185">Reference proteome</keyword>
<comment type="caution">
    <text evidence="2">The sequence shown here is derived from an EMBL/GenBank/DDBJ whole genome shotgun (WGS) entry which is preliminary data.</text>
</comment>
<evidence type="ECO:0008006" key="4">
    <source>
        <dbReference type="Google" id="ProtNLM"/>
    </source>
</evidence>
<comment type="similarity">
    <text evidence="1">Belongs to the Rv0495c family.</text>
</comment>
<accession>A0ABU3NR23</accession>
<dbReference type="RefSeq" id="WP_315625488.1">
    <property type="nucleotide sequence ID" value="NZ_JAUHMF010000002.1"/>
</dbReference>
<name>A0ABU3NR23_9CHLR</name>
<proteinExistence type="inferred from homology"/>
<dbReference type="Pfam" id="PF11307">
    <property type="entry name" value="DUF3109"/>
    <property type="match status" value="1"/>
</dbReference>
<protein>
    <recommendedName>
        <fullName evidence="4">DUF3109 family protein</fullName>
    </recommendedName>
</protein>
<evidence type="ECO:0000313" key="2">
    <source>
        <dbReference type="EMBL" id="MDT8898825.1"/>
    </source>
</evidence>
<gene>
    <name evidence="2" type="ORF">QYE77_11185</name>
</gene>
<dbReference type="Proteomes" id="UP001254165">
    <property type="component" value="Unassembled WGS sequence"/>
</dbReference>
<evidence type="ECO:0000256" key="1">
    <source>
        <dbReference type="ARBA" id="ARBA00093770"/>
    </source>
</evidence>
<dbReference type="InterPro" id="IPR021458">
    <property type="entry name" value="Rv0495c"/>
</dbReference>
<dbReference type="EMBL" id="JAUHMF010000002">
    <property type="protein sequence ID" value="MDT8898825.1"/>
    <property type="molecule type" value="Genomic_DNA"/>
</dbReference>
<organism evidence="2 3">
    <name type="scientific">Thermanaerothrix solaris</name>
    <dbReference type="NCBI Taxonomy" id="3058434"/>
    <lineage>
        <taxon>Bacteria</taxon>
        <taxon>Bacillati</taxon>
        <taxon>Chloroflexota</taxon>
        <taxon>Anaerolineae</taxon>
        <taxon>Anaerolineales</taxon>
        <taxon>Anaerolineaceae</taxon>
        <taxon>Thermanaerothrix</taxon>
    </lineage>
</organism>
<evidence type="ECO:0000313" key="3">
    <source>
        <dbReference type="Proteomes" id="UP001254165"/>
    </source>
</evidence>
<reference evidence="2 3" key="1">
    <citation type="submission" date="2023-07" db="EMBL/GenBank/DDBJ databases">
        <title>Novel species of Thermanaerothrix with wide hydrolytic capabilities.</title>
        <authorList>
            <person name="Zayulina K.S."/>
            <person name="Podosokorskaya O.A."/>
            <person name="Elcheninov A.G."/>
        </authorList>
    </citation>
    <scope>NUCLEOTIDE SEQUENCE [LARGE SCALE GENOMIC DNA]</scope>
    <source>
        <strain evidence="2 3">4228-RoL</strain>
    </source>
</reference>
<sequence>MIKQVNPRLLMREPLQRCGWPQCQAACCAYGVWLDEAEWRDILAHVNLILPYLPIERRDPVRWVDGRCEEDPFVPSGRVVHTRVYPDPTHYAGSACVFLRSDYKCALQVAGEAAGYHPWRFKPFYCILHPLDLDEEGRITLDEAALLAEEAASCLRWAEKAQPLLDLFAEELRYLLGDAAYEALRERSVSAHPPQKSSHERI</sequence>